<evidence type="ECO:0000313" key="2">
    <source>
        <dbReference type="Proteomes" id="UP000295345"/>
    </source>
</evidence>
<dbReference type="AlphaFoldDB" id="A0A4V2XZW4"/>
<protein>
    <submittedName>
        <fullName evidence="1">Mannose-6-phosphate isomerase</fullName>
    </submittedName>
</protein>
<reference evidence="1 2" key="1">
    <citation type="submission" date="2019-03" db="EMBL/GenBank/DDBJ databases">
        <title>Draft genome sequences of novel Actinobacteria.</title>
        <authorList>
            <person name="Sahin N."/>
            <person name="Ay H."/>
            <person name="Saygin H."/>
        </authorList>
    </citation>
    <scope>NUCLEOTIDE SEQUENCE [LARGE SCALE GENOMIC DNA]</scope>
    <source>
        <strain evidence="1 2">DSM 41900</strain>
    </source>
</reference>
<dbReference type="Proteomes" id="UP000295345">
    <property type="component" value="Unassembled WGS sequence"/>
</dbReference>
<name>A0A4V2XZW4_9ACTN</name>
<evidence type="ECO:0000313" key="1">
    <source>
        <dbReference type="EMBL" id="TDC62345.1"/>
    </source>
</evidence>
<dbReference type="GO" id="GO:0016853">
    <property type="term" value="F:isomerase activity"/>
    <property type="evidence" value="ECO:0007669"/>
    <property type="project" value="UniProtKB-KW"/>
</dbReference>
<organism evidence="1 2">
    <name type="scientific">Streptomyces hainanensis</name>
    <dbReference type="NCBI Taxonomy" id="402648"/>
    <lineage>
        <taxon>Bacteria</taxon>
        <taxon>Bacillati</taxon>
        <taxon>Actinomycetota</taxon>
        <taxon>Actinomycetes</taxon>
        <taxon>Kitasatosporales</taxon>
        <taxon>Streptomycetaceae</taxon>
        <taxon>Streptomyces</taxon>
    </lineage>
</organism>
<proteinExistence type="predicted"/>
<keyword evidence="2" id="KW-1185">Reference proteome</keyword>
<gene>
    <name evidence="1" type="ORF">E1283_34240</name>
</gene>
<sequence length="353" mass="36015">MIDESLLDATEELLRADPRGLLRAVAAAGAHVRTAVRGAEESELTGLHPEGRPGAVLVAGTGPETRLVADLFDALAEDGLRVSRLRPTGALAAPGALTWPLPRWAGPLDLLLITSAEGTEPGLALLVEAAYRRGCAIVSVTPAGSPLAEATAHRRNLAIPYTPAPYQEPAGHPGAPGPGWALIAPLLLLGDRLGLFPADGAALHAVADSLDAVAERCGPTSRTHGNPAKTLAAEFGAALPLLWSEGPVARAAARHAAATLTGLAGRPTLTAALPEALTAHGALLGGNLASGAGDPDDFFRDRVDEPAPLQARVLLLRGPLPGTEEETAGAAAAARQLAFEQGAAFGRWSRSSS</sequence>
<dbReference type="OrthoDB" id="5241724at2"/>
<comment type="caution">
    <text evidence="1">The sequence shown here is derived from an EMBL/GenBank/DDBJ whole genome shotgun (WGS) entry which is preliminary data.</text>
</comment>
<dbReference type="GO" id="GO:0097367">
    <property type="term" value="F:carbohydrate derivative binding"/>
    <property type="evidence" value="ECO:0007669"/>
    <property type="project" value="InterPro"/>
</dbReference>
<dbReference type="InterPro" id="IPR046348">
    <property type="entry name" value="SIS_dom_sf"/>
</dbReference>
<dbReference type="SUPFAM" id="SSF53697">
    <property type="entry name" value="SIS domain"/>
    <property type="match status" value="1"/>
</dbReference>
<dbReference type="EMBL" id="SMKI01000658">
    <property type="protein sequence ID" value="TDC62345.1"/>
    <property type="molecule type" value="Genomic_DNA"/>
</dbReference>
<dbReference type="RefSeq" id="WP_132822069.1">
    <property type="nucleotide sequence ID" value="NZ_SMKI01000658.1"/>
</dbReference>
<keyword evidence="1" id="KW-0413">Isomerase</keyword>
<accession>A0A4V2XZW4</accession>
<dbReference type="GO" id="GO:1901135">
    <property type="term" value="P:carbohydrate derivative metabolic process"/>
    <property type="evidence" value="ECO:0007669"/>
    <property type="project" value="InterPro"/>
</dbReference>